<dbReference type="InterPro" id="IPR013325">
    <property type="entry name" value="RNA_pol_sigma_r2"/>
</dbReference>
<dbReference type="EMBL" id="JBBMFE010000015">
    <property type="protein sequence ID" value="MEQ2473584.1"/>
    <property type="molecule type" value="Genomic_DNA"/>
</dbReference>
<proteinExistence type="inferred from homology"/>
<dbReference type="Proteomes" id="UP001438008">
    <property type="component" value="Unassembled WGS sequence"/>
</dbReference>
<dbReference type="Pfam" id="PF08281">
    <property type="entry name" value="Sigma70_r4_2"/>
    <property type="match status" value="1"/>
</dbReference>
<evidence type="ECO:0000256" key="1">
    <source>
        <dbReference type="ARBA" id="ARBA00010641"/>
    </source>
</evidence>
<name>A0ABV1FKH9_9FIRM</name>
<keyword evidence="2" id="KW-0805">Transcription regulation</keyword>
<protein>
    <submittedName>
        <fullName evidence="7">Sigma-70 family RNA polymerase sigma factor</fullName>
    </submittedName>
</protein>
<gene>
    <name evidence="7" type="ORF">WMO29_13960</name>
</gene>
<keyword evidence="5" id="KW-0804">Transcription</keyword>
<dbReference type="InterPro" id="IPR013249">
    <property type="entry name" value="RNA_pol_sigma70_r4_t2"/>
</dbReference>
<evidence type="ECO:0000313" key="7">
    <source>
        <dbReference type="EMBL" id="MEQ2473584.1"/>
    </source>
</evidence>
<dbReference type="RefSeq" id="WP_349165188.1">
    <property type="nucleotide sequence ID" value="NZ_JBBMFE010000015.1"/>
</dbReference>
<comment type="caution">
    <text evidence="7">The sequence shown here is derived from an EMBL/GenBank/DDBJ whole genome shotgun (WGS) entry which is preliminary data.</text>
</comment>
<accession>A0ABV1FKH9</accession>
<keyword evidence="3" id="KW-0731">Sigma factor</keyword>
<evidence type="ECO:0000259" key="6">
    <source>
        <dbReference type="Pfam" id="PF08281"/>
    </source>
</evidence>
<dbReference type="InterPro" id="IPR013324">
    <property type="entry name" value="RNA_pol_sigma_r3/r4-like"/>
</dbReference>
<keyword evidence="4" id="KW-0238">DNA-binding</keyword>
<comment type="similarity">
    <text evidence="1">Belongs to the sigma-70 factor family. ECF subfamily.</text>
</comment>
<dbReference type="Gene3D" id="1.10.1740.10">
    <property type="match status" value="1"/>
</dbReference>
<dbReference type="SUPFAM" id="SSF88659">
    <property type="entry name" value="Sigma3 and sigma4 domains of RNA polymerase sigma factors"/>
    <property type="match status" value="1"/>
</dbReference>
<dbReference type="InterPro" id="IPR039425">
    <property type="entry name" value="RNA_pol_sigma-70-like"/>
</dbReference>
<evidence type="ECO:0000256" key="5">
    <source>
        <dbReference type="ARBA" id="ARBA00023163"/>
    </source>
</evidence>
<sequence length="168" mass="19841">MNNLDQQYIAGLADLAVLGDSNAFAELYAATFQQQYRFSYDYLQDEYLARDALQETYIQVLRNLDSLQDSGLFLPWLSYLNYHACLERRLLRTSPTRSSEDLTFSIGDHEYTLRQLRILPFTEAQALSMRYFDHMPIRRIARLLYLRPTAVSRYLRRGEKRLRAILNL</sequence>
<feature type="domain" description="RNA polymerase sigma factor 70 region 4 type 2" evidence="6">
    <location>
        <begin position="112"/>
        <end position="162"/>
    </location>
</feature>
<evidence type="ECO:0000256" key="4">
    <source>
        <dbReference type="ARBA" id="ARBA00023125"/>
    </source>
</evidence>
<organism evidence="7 8">
    <name type="scientific">Laedolimicola intestinihominis</name>
    <dbReference type="NCBI Taxonomy" id="3133166"/>
    <lineage>
        <taxon>Bacteria</taxon>
        <taxon>Bacillati</taxon>
        <taxon>Bacillota</taxon>
        <taxon>Clostridia</taxon>
        <taxon>Lachnospirales</taxon>
        <taxon>Lachnospiraceae</taxon>
        <taxon>Laedolimicola</taxon>
    </lineage>
</organism>
<evidence type="ECO:0000256" key="2">
    <source>
        <dbReference type="ARBA" id="ARBA00023015"/>
    </source>
</evidence>
<reference evidence="7 8" key="1">
    <citation type="submission" date="2024-03" db="EMBL/GenBank/DDBJ databases">
        <title>Human intestinal bacterial collection.</title>
        <authorList>
            <person name="Pauvert C."/>
            <person name="Hitch T.C.A."/>
            <person name="Clavel T."/>
        </authorList>
    </citation>
    <scope>NUCLEOTIDE SEQUENCE [LARGE SCALE GENOMIC DNA]</scope>
    <source>
        <strain evidence="7 8">CLA-AA-H132</strain>
    </source>
</reference>
<dbReference type="Gene3D" id="1.10.10.10">
    <property type="entry name" value="Winged helix-like DNA-binding domain superfamily/Winged helix DNA-binding domain"/>
    <property type="match status" value="1"/>
</dbReference>
<dbReference type="InterPro" id="IPR036388">
    <property type="entry name" value="WH-like_DNA-bd_sf"/>
</dbReference>
<evidence type="ECO:0000256" key="3">
    <source>
        <dbReference type="ARBA" id="ARBA00023082"/>
    </source>
</evidence>
<evidence type="ECO:0000313" key="8">
    <source>
        <dbReference type="Proteomes" id="UP001438008"/>
    </source>
</evidence>
<dbReference type="PANTHER" id="PTHR43133:SF8">
    <property type="entry name" value="RNA POLYMERASE SIGMA FACTOR HI_1459-RELATED"/>
    <property type="match status" value="1"/>
</dbReference>
<keyword evidence="8" id="KW-1185">Reference proteome</keyword>
<dbReference type="SUPFAM" id="SSF88946">
    <property type="entry name" value="Sigma2 domain of RNA polymerase sigma factors"/>
    <property type="match status" value="1"/>
</dbReference>
<dbReference type="PANTHER" id="PTHR43133">
    <property type="entry name" value="RNA POLYMERASE ECF-TYPE SIGMA FACTO"/>
    <property type="match status" value="1"/>
</dbReference>